<name>A0A8J3B281_9BURK</name>
<evidence type="ECO:0000313" key="3">
    <source>
        <dbReference type="Proteomes" id="UP000627205"/>
    </source>
</evidence>
<dbReference type="GO" id="GO:0005829">
    <property type="term" value="C:cytosol"/>
    <property type="evidence" value="ECO:0007669"/>
    <property type="project" value="TreeGrafter"/>
</dbReference>
<gene>
    <name evidence="2" type="ORF">GCM10011430_06940</name>
</gene>
<reference evidence="2" key="2">
    <citation type="submission" date="2020-09" db="EMBL/GenBank/DDBJ databases">
        <authorList>
            <person name="Sun Q."/>
            <person name="Sedlacek I."/>
        </authorList>
    </citation>
    <scope>NUCLEOTIDE SEQUENCE</scope>
    <source>
        <strain evidence="2">CCM 7664</strain>
    </source>
</reference>
<dbReference type="EMBL" id="BMDP01000001">
    <property type="protein sequence ID" value="GGI53520.1"/>
    <property type="molecule type" value="Genomic_DNA"/>
</dbReference>
<dbReference type="Gene3D" id="3.40.50.360">
    <property type="match status" value="1"/>
</dbReference>
<evidence type="ECO:0000313" key="2">
    <source>
        <dbReference type="EMBL" id="GGI53520.1"/>
    </source>
</evidence>
<evidence type="ECO:0000259" key="1">
    <source>
        <dbReference type="Pfam" id="PF03358"/>
    </source>
</evidence>
<dbReference type="GO" id="GO:0010181">
    <property type="term" value="F:FMN binding"/>
    <property type="evidence" value="ECO:0007669"/>
    <property type="project" value="TreeGrafter"/>
</dbReference>
<dbReference type="GO" id="GO:0016491">
    <property type="term" value="F:oxidoreductase activity"/>
    <property type="evidence" value="ECO:0007669"/>
    <property type="project" value="InterPro"/>
</dbReference>
<comment type="caution">
    <text evidence="2">The sequence shown here is derived from an EMBL/GenBank/DDBJ whole genome shotgun (WGS) entry which is preliminary data.</text>
</comment>
<dbReference type="AlphaFoldDB" id="A0A8J3B281"/>
<protein>
    <submittedName>
        <fullName evidence="2">NADPH-dependent FMN reductase</fullName>
    </submittedName>
</protein>
<dbReference type="SUPFAM" id="SSF52218">
    <property type="entry name" value="Flavoproteins"/>
    <property type="match status" value="1"/>
</dbReference>
<dbReference type="Proteomes" id="UP000627205">
    <property type="component" value="Unassembled WGS sequence"/>
</dbReference>
<keyword evidence="3" id="KW-1185">Reference proteome</keyword>
<reference evidence="2" key="1">
    <citation type="journal article" date="2014" name="Int. J. Syst. Evol. Microbiol.">
        <title>Complete genome sequence of Corynebacterium casei LMG S-19264T (=DSM 44701T), isolated from a smear-ripened cheese.</title>
        <authorList>
            <consortium name="US DOE Joint Genome Institute (JGI-PGF)"/>
            <person name="Walter F."/>
            <person name="Albersmeier A."/>
            <person name="Kalinowski J."/>
            <person name="Ruckert C."/>
        </authorList>
    </citation>
    <scope>NUCLEOTIDE SEQUENCE</scope>
    <source>
        <strain evidence="2">CCM 7664</strain>
    </source>
</reference>
<sequence>MSTTHTVAIVVGSLRKDSLNRKLANALIRIAPPSLSMSIVEIADLPHFNQDWEDNPPQNVLAFREKIKAADAVLLLTPEYNRSVPGVLKNAVDIASRPYGQGVWIGKPGAVVSVSPGPLAGFGANHHLRQVMTAVGIKTMAQPEAYIGNAGDQFDDKGELTNASTIQFMGKFLNAFVQWIERNK</sequence>
<proteinExistence type="predicted"/>
<feature type="domain" description="NADPH-dependent FMN reductase-like" evidence="1">
    <location>
        <begin position="7"/>
        <end position="150"/>
    </location>
</feature>
<dbReference type="PANTHER" id="PTHR30543:SF21">
    <property type="entry name" value="NAD(P)H-DEPENDENT FMN REDUCTASE LOT6"/>
    <property type="match status" value="1"/>
</dbReference>
<accession>A0A8J3B281</accession>
<dbReference type="RefSeq" id="WP_188419567.1">
    <property type="nucleotide sequence ID" value="NZ_BMDP01000001.1"/>
</dbReference>
<dbReference type="InterPro" id="IPR029039">
    <property type="entry name" value="Flavoprotein-like_sf"/>
</dbReference>
<dbReference type="PANTHER" id="PTHR30543">
    <property type="entry name" value="CHROMATE REDUCTASE"/>
    <property type="match status" value="1"/>
</dbReference>
<dbReference type="Pfam" id="PF03358">
    <property type="entry name" value="FMN_red"/>
    <property type="match status" value="1"/>
</dbReference>
<organism evidence="2 3">
    <name type="scientific">Oxalicibacterium solurbis</name>
    <dbReference type="NCBI Taxonomy" id="69280"/>
    <lineage>
        <taxon>Bacteria</taxon>
        <taxon>Pseudomonadati</taxon>
        <taxon>Pseudomonadota</taxon>
        <taxon>Betaproteobacteria</taxon>
        <taxon>Burkholderiales</taxon>
        <taxon>Oxalobacteraceae</taxon>
        <taxon>Oxalicibacterium</taxon>
    </lineage>
</organism>
<dbReference type="InterPro" id="IPR050712">
    <property type="entry name" value="NAD(P)H-dep_reductase"/>
</dbReference>
<dbReference type="InterPro" id="IPR005025">
    <property type="entry name" value="FMN_Rdtase-like_dom"/>
</dbReference>